<dbReference type="InterPro" id="IPR002018">
    <property type="entry name" value="CarbesteraseB"/>
</dbReference>
<evidence type="ECO:0000256" key="4">
    <source>
        <dbReference type="ARBA" id="ARBA00023157"/>
    </source>
</evidence>
<dbReference type="AlphaFoldDB" id="A0A1U9X1U8"/>
<keyword evidence="4" id="KW-1015">Disulfide bond</keyword>
<comment type="similarity">
    <text evidence="1 6">Belongs to the type-B carboxylesterase/lipase family.</text>
</comment>
<evidence type="ECO:0000256" key="1">
    <source>
        <dbReference type="ARBA" id="ARBA00005964"/>
    </source>
</evidence>
<evidence type="ECO:0000256" key="5">
    <source>
        <dbReference type="ARBA" id="ARBA00023180"/>
    </source>
</evidence>
<accession>A0A1U9X1U8</accession>
<proteinExistence type="evidence at transcript level"/>
<dbReference type="PANTHER" id="PTHR11559">
    <property type="entry name" value="CARBOXYLESTERASE"/>
    <property type="match status" value="1"/>
</dbReference>
<evidence type="ECO:0000259" key="7">
    <source>
        <dbReference type="Pfam" id="PF00135"/>
    </source>
</evidence>
<dbReference type="InterPro" id="IPR050309">
    <property type="entry name" value="Type-B_Carboxylest/Lipase"/>
</dbReference>
<protein>
    <recommendedName>
        <fullName evidence="6">Carboxylic ester hydrolase</fullName>
        <ecNumber evidence="6">3.1.1.-</ecNumber>
    </recommendedName>
</protein>
<feature type="domain" description="Carboxylesterase type B" evidence="7">
    <location>
        <begin position="17"/>
        <end position="525"/>
    </location>
</feature>
<keyword evidence="3 6" id="KW-0378">Hydrolase</keyword>
<dbReference type="InterPro" id="IPR029058">
    <property type="entry name" value="AB_hydrolase_fold"/>
</dbReference>
<evidence type="ECO:0000313" key="8">
    <source>
        <dbReference type="EMBL" id="AQY62735.1"/>
    </source>
</evidence>
<dbReference type="SUPFAM" id="SSF53474">
    <property type="entry name" value="alpha/beta-Hydrolases"/>
    <property type="match status" value="1"/>
</dbReference>
<dbReference type="Pfam" id="PF00135">
    <property type="entry name" value="COesterase"/>
    <property type="match status" value="1"/>
</dbReference>
<sequence>MIVIFCLLFCLTNAFESRIVSTSQGPVKGYKDDGLYSFYSVPYAKAPTGRDRFKAPLPAVDRPYVLEAVDKGITCPQQDLSMMVKRSLLPTEDCLIANIFVPDTTKTNLPVIVYVHGGGYIACYGNLVTYKNLVKSKDVIVVTFNYRLGAHGFLCLGTEDIPGNAGMKDQVALLRWVKENIANFGGNPEEVTLAGYSAGSSSVDLLMLSHTTRGLFKRVIPESGANTAAWSVQTDPIKNAQEYGKIINFTDYTNLEALQEFYKTVSYEILTSGEMSLLSRTDSTFLMSPCVERETDEEEFLTESPVNILKSGKYNKVPMLYGFAAMEGLLRKDTFDQWKNEMNEDFAQFLPPDLQFEDDKEKAMVAEKIKKFYFGNEPVSNEKVLSYIDFFSDVFFTYATLRSVKLHVEAGHEKIYLYEYSFVHDDIPTIPYTNVRGAAHCAQSSDVGDGNFTHMEEELFSKPARDMKQTVRDLWYNFVSTGQPVPEGSDFPSWPPVGKDWTPYMVIDNPMRLSDSLLKERTQFWDEIYSKYYRQPSPPSILATIDHTEL</sequence>
<organism evidence="8">
    <name type="scientific">Pieris rapae</name>
    <name type="common">Small white butterfly</name>
    <name type="synonym">Artogeia rapae</name>
    <dbReference type="NCBI Taxonomy" id="64459"/>
    <lineage>
        <taxon>Eukaryota</taxon>
        <taxon>Metazoa</taxon>
        <taxon>Ecdysozoa</taxon>
        <taxon>Arthropoda</taxon>
        <taxon>Hexapoda</taxon>
        <taxon>Insecta</taxon>
        <taxon>Pterygota</taxon>
        <taxon>Neoptera</taxon>
        <taxon>Endopterygota</taxon>
        <taxon>Lepidoptera</taxon>
        <taxon>Glossata</taxon>
        <taxon>Ditrysia</taxon>
        <taxon>Papilionoidea</taxon>
        <taxon>Pieridae</taxon>
        <taxon>Pierinae</taxon>
        <taxon>Pieris</taxon>
    </lineage>
</organism>
<keyword evidence="2" id="KW-0719">Serine esterase</keyword>
<dbReference type="PROSITE" id="PS00122">
    <property type="entry name" value="CARBOXYLESTERASE_B_1"/>
    <property type="match status" value="1"/>
</dbReference>
<evidence type="ECO:0000256" key="3">
    <source>
        <dbReference type="ARBA" id="ARBA00022801"/>
    </source>
</evidence>
<reference evidence="8" key="1">
    <citation type="submission" date="2016-10" db="EMBL/GenBank/DDBJ databases">
        <title>Identification of esterase-like genes from the cabbage butterfly, Pieris rapae.</title>
        <authorList>
            <person name="Liu S."/>
        </authorList>
    </citation>
    <scope>NUCLEOTIDE SEQUENCE</scope>
    <source>
        <strain evidence="8">SH</strain>
    </source>
</reference>
<evidence type="ECO:0000256" key="2">
    <source>
        <dbReference type="ARBA" id="ARBA00022487"/>
    </source>
</evidence>
<keyword evidence="5" id="KW-0325">Glycoprotein</keyword>
<evidence type="ECO:0000256" key="6">
    <source>
        <dbReference type="RuleBase" id="RU361235"/>
    </source>
</evidence>
<name>A0A1U9X1U8_PIERA</name>
<dbReference type="InterPro" id="IPR019826">
    <property type="entry name" value="Carboxylesterase_B_AS"/>
</dbReference>
<dbReference type="EC" id="3.1.1.-" evidence="6"/>
<dbReference type="GO" id="GO:0052689">
    <property type="term" value="F:carboxylic ester hydrolase activity"/>
    <property type="evidence" value="ECO:0007669"/>
    <property type="project" value="UniProtKB-KW"/>
</dbReference>
<dbReference type="EMBL" id="KY021846">
    <property type="protein sequence ID" value="AQY62735.1"/>
    <property type="molecule type" value="mRNA"/>
</dbReference>
<dbReference type="Gene3D" id="3.40.50.1820">
    <property type="entry name" value="alpha/beta hydrolase"/>
    <property type="match status" value="1"/>
</dbReference>